<evidence type="ECO:0000256" key="2">
    <source>
        <dbReference type="ARBA" id="ARBA00022741"/>
    </source>
</evidence>
<dbReference type="Pfam" id="PF01425">
    <property type="entry name" value="Amidase"/>
    <property type="match status" value="1"/>
</dbReference>
<reference evidence="5 6" key="1">
    <citation type="submission" date="2019-03" db="EMBL/GenBank/DDBJ databases">
        <title>Genomic Encyclopedia of Type Strains, Phase IV (KMG-IV): sequencing the most valuable type-strain genomes for metagenomic binning, comparative biology and taxonomic classification.</title>
        <authorList>
            <person name="Goeker M."/>
        </authorList>
    </citation>
    <scope>NUCLEOTIDE SEQUENCE [LARGE SCALE GENOMIC DNA]</scope>
    <source>
        <strain evidence="5 6">DSM 45765</strain>
    </source>
</reference>
<feature type="domain" description="Biotin carboxylation" evidence="4">
    <location>
        <begin position="3"/>
        <end position="480"/>
    </location>
</feature>
<sequence length="480" mass="50340">MMSTDYLTIADAGAALRRGDVSAQELMARALSRADALDEAIGVFISRYTESAMEAARAADTRFAQGRDRGPLDGIPIAIKDIIAESQGPTTAQSLVIHPEWGESIGDAPVVSRLKAAGAIIVGKTTTQEFAIGAPDPEKPFPIPASAWDPKRWAGGSSSGSGSAVATEMALGAIGTDTAGSIRIPAAFNGISGLLPTAGLVPRSGVVPLGHSLDRTGPMARSVQDCAILLSVLAGDDPSDASTVIRPSEDYASGLSDSLEGVRVGVDDLDRFAAGGIDPEQPARFGQAVELLQEAGAELIPLEIPLYPEAVAVDFVVMLAEAHSYHRADLLSRWSDYGRPTRITLAGGASITAAEYIQAQRVRRLLRQRVADLFTDVDLIATPTGHRGAPSLTELDPLNPLGAMFSLHTPYWNAIGNSTLAIPIGLSSESTPLSLSLSGPAWSESSVLRAGHAIQQRSAFHLDRTPLLKPPRPRNTLATA</sequence>
<keyword evidence="6" id="KW-1185">Reference proteome</keyword>
<organism evidence="5 6">
    <name type="scientific">Tamaricihabitans halophyticus</name>
    <dbReference type="NCBI Taxonomy" id="1262583"/>
    <lineage>
        <taxon>Bacteria</taxon>
        <taxon>Bacillati</taxon>
        <taxon>Actinomycetota</taxon>
        <taxon>Actinomycetes</taxon>
        <taxon>Pseudonocardiales</taxon>
        <taxon>Pseudonocardiaceae</taxon>
        <taxon>Tamaricihabitans</taxon>
    </lineage>
</organism>
<evidence type="ECO:0000256" key="3">
    <source>
        <dbReference type="ARBA" id="ARBA00022840"/>
    </source>
</evidence>
<dbReference type="PROSITE" id="PS50979">
    <property type="entry name" value="BC"/>
    <property type="match status" value="1"/>
</dbReference>
<evidence type="ECO:0000259" key="4">
    <source>
        <dbReference type="PROSITE" id="PS50979"/>
    </source>
</evidence>
<evidence type="ECO:0000256" key="1">
    <source>
        <dbReference type="ARBA" id="ARBA00022598"/>
    </source>
</evidence>
<dbReference type="InterPro" id="IPR023631">
    <property type="entry name" value="Amidase_dom"/>
</dbReference>
<keyword evidence="2" id="KW-0547">Nucleotide-binding</keyword>
<evidence type="ECO:0000313" key="6">
    <source>
        <dbReference type="Proteomes" id="UP000294911"/>
    </source>
</evidence>
<dbReference type="GO" id="GO:0016740">
    <property type="term" value="F:transferase activity"/>
    <property type="evidence" value="ECO:0007669"/>
    <property type="project" value="UniProtKB-KW"/>
</dbReference>
<dbReference type="GO" id="GO:0016874">
    <property type="term" value="F:ligase activity"/>
    <property type="evidence" value="ECO:0007669"/>
    <property type="project" value="UniProtKB-KW"/>
</dbReference>
<gene>
    <name evidence="5" type="ORF">EV191_1373</name>
</gene>
<accession>A0A4R2PXB5</accession>
<dbReference type="Proteomes" id="UP000294911">
    <property type="component" value="Unassembled WGS sequence"/>
</dbReference>
<dbReference type="EMBL" id="SLXQ01000037">
    <property type="protein sequence ID" value="TCP38821.1"/>
    <property type="molecule type" value="Genomic_DNA"/>
</dbReference>
<dbReference type="PANTHER" id="PTHR11895">
    <property type="entry name" value="TRANSAMIDASE"/>
    <property type="match status" value="1"/>
</dbReference>
<dbReference type="Gene3D" id="3.90.1300.10">
    <property type="entry name" value="Amidase signature (AS) domain"/>
    <property type="match status" value="1"/>
</dbReference>
<keyword evidence="3" id="KW-0067">ATP-binding</keyword>
<keyword evidence="1" id="KW-0436">Ligase</keyword>
<dbReference type="PROSITE" id="PS00571">
    <property type="entry name" value="AMIDASES"/>
    <property type="match status" value="1"/>
</dbReference>
<protein>
    <submittedName>
        <fullName evidence="5">Aspartyl-tRNA(Asn)/glutamyl-tRNA(Gln) amidotransferase subunit A</fullName>
    </submittedName>
</protein>
<dbReference type="PANTHER" id="PTHR11895:SF176">
    <property type="entry name" value="AMIDASE AMID-RELATED"/>
    <property type="match status" value="1"/>
</dbReference>
<dbReference type="RefSeq" id="WP_243659342.1">
    <property type="nucleotide sequence ID" value="NZ_SLXQ01000037.1"/>
</dbReference>
<keyword evidence="5" id="KW-0808">Transferase</keyword>
<comment type="caution">
    <text evidence="5">The sequence shown here is derived from an EMBL/GenBank/DDBJ whole genome shotgun (WGS) entry which is preliminary data.</text>
</comment>
<evidence type="ECO:0000313" key="5">
    <source>
        <dbReference type="EMBL" id="TCP38821.1"/>
    </source>
</evidence>
<dbReference type="InterPro" id="IPR011764">
    <property type="entry name" value="Biotin_carboxylation_dom"/>
</dbReference>
<proteinExistence type="predicted"/>
<dbReference type="InterPro" id="IPR036928">
    <property type="entry name" value="AS_sf"/>
</dbReference>
<dbReference type="InterPro" id="IPR000120">
    <property type="entry name" value="Amidase"/>
</dbReference>
<dbReference type="GO" id="GO:0005524">
    <property type="term" value="F:ATP binding"/>
    <property type="evidence" value="ECO:0007669"/>
    <property type="project" value="UniProtKB-KW"/>
</dbReference>
<dbReference type="InterPro" id="IPR020556">
    <property type="entry name" value="Amidase_CS"/>
</dbReference>
<dbReference type="SUPFAM" id="SSF75304">
    <property type="entry name" value="Amidase signature (AS) enzymes"/>
    <property type="match status" value="1"/>
</dbReference>
<dbReference type="AlphaFoldDB" id="A0A4R2PXB5"/>
<name>A0A4R2PXB5_9PSEU</name>